<evidence type="ECO:0000313" key="3">
    <source>
        <dbReference type="Proteomes" id="UP000240830"/>
    </source>
</evidence>
<dbReference type="AlphaFoldDB" id="A0A2H9TIW1"/>
<gene>
    <name evidence="2" type="ORF">PSACC_02494</name>
</gene>
<evidence type="ECO:0000313" key="2">
    <source>
        <dbReference type="EMBL" id="PJF17694.1"/>
    </source>
</evidence>
<comment type="caution">
    <text evidence="2">The sequence shown here is derived from an EMBL/GenBank/DDBJ whole genome shotgun (WGS) entry which is preliminary data.</text>
</comment>
<evidence type="ECO:0000256" key="1">
    <source>
        <dbReference type="SAM" id="MobiDB-lite"/>
    </source>
</evidence>
<feature type="region of interest" description="Disordered" evidence="1">
    <location>
        <begin position="90"/>
        <end position="122"/>
    </location>
</feature>
<name>A0A2H9TIW1_9FUNG</name>
<protein>
    <submittedName>
        <fullName evidence="2">Uncharacterized protein</fullName>
    </submittedName>
</protein>
<dbReference type="EMBL" id="MTSL01000166">
    <property type="protein sequence ID" value="PJF17694.1"/>
    <property type="molecule type" value="Genomic_DNA"/>
</dbReference>
<accession>A0A2H9TIW1</accession>
<sequence>MKYRHSQRGNNIGFRAKERMKRRKWMQHIQAPLKDPSSLDCDTKETNQLDDLDREVLEFIGPSATQRPSIERRHEKVVESSNKYYVSSSINESLDEKTNKPASISADWNSEGERRSERAANWSSSLVRQESSDWEPMDRQRIWDKVCPHCFLLIQIAEHDARIEKLSDCFLNVSRAVRRLSLVDNPNAETTHKRYSQ</sequence>
<keyword evidence="3" id="KW-1185">Reference proteome</keyword>
<reference evidence="2 3" key="1">
    <citation type="submission" date="2016-10" db="EMBL/GenBank/DDBJ databases">
        <title>The genome of Paramicrosporidium saccamoebae is the missing link in understanding Cryptomycota and Microsporidia evolution.</title>
        <authorList>
            <person name="Quandt C.A."/>
            <person name="Beaudet D."/>
            <person name="Corsaro D."/>
            <person name="Michel R."/>
            <person name="Corradi N."/>
            <person name="James T."/>
        </authorList>
    </citation>
    <scope>NUCLEOTIDE SEQUENCE [LARGE SCALE GENOMIC DNA]</scope>
    <source>
        <strain evidence="2 3">KSL3</strain>
    </source>
</reference>
<dbReference type="Proteomes" id="UP000240830">
    <property type="component" value="Unassembled WGS sequence"/>
</dbReference>
<organism evidence="2 3">
    <name type="scientific">Paramicrosporidium saccamoebae</name>
    <dbReference type="NCBI Taxonomy" id="1246581"/>
    <lineage>
        <taxon>Eukaryota</taxon>
        <taxon>Fungi</taxon>
        <taxon>Fungi incertae sedis</taxon>
        <taxon>Cryptomycota</taxon>
        <taxon>Cryptomycota incertae sedis</taxon>
        <taxon>Paramicrosporidium</taxon>
    </lineage>
</organism>
<proteinExistence type="predicted"/>